<dbReference type="AlphaFoldDB" id="G4TSE9"/>
<evidence type="ECO:0000313" key="2">
    <source>
        <dbReference type="EMBL" id="CCA74242.1"/>
    </source>
</evidence>
<protein>
    <submittedName>
        <fullName evidence="2">Uncharacterized protein</fullName>
    </submittedName>
</protein>
<proteinExistence type="predicted"/>
<feature type="compositionally biased region" description="Low complexity" evidence="1">
    <location>
        <begin position="109"/>
        <end position="130"/>
    </location>
</feature>
<dbReference type="InParanoid" id="G4TSE9"/>
<dbReference type="HOGENOM" id="CLU_871895_0_0_1"/>
<name>G4TSE9_SERID</name>
<dbReference type="OrthoDB" id="3255301at2759"/>
<feature type="region of interest" description="Disordered" evidence="1">
    <location>
        <begin position="98"/>
        <end position="179"/>
    </location>
</feature>
<keyword evidence="3" id="KW-1185">Reference proteome</keyword>
<gene>
    <name evidence="2" type="ORF">PIIN_08195</name>
</gene>
<feature type="compositionally biased region" description="Polar residues" evidence="1">
    <location>
        <begin position="215"/>
        <end position="228"/>
    </location>
</feature>
<feature type="compositionally biased region" description="Polar residues" evidence="1">
    <location>
        <begin position="138"/>
        <end position="149"/>
    </location>
</feature>
<sequence>MQTSLGLLLIANKSHRGDVVTKDTKPRPGHAADALRDGQGRAECFPRHALSTLGCVHVHPFLHQSASSTRFLSNILLADDHIVISELELDLSYVDQPVPTGNHNEADSDCSSSADESPKTPSSSMTLSGSPPSPRISKLSSANPSAFNMSSLSCSSSSSSSQEDLSTNMRDEKDDVEPVFTTMPTRRARSSGTIARTPAGGLSFTSINGTTCISNSSGESVSPISRRTPSFPVSRPIRPFDSISNAMGTQPKRVSPTTEAPFAASKTLDSVQKPKAVEPESKPKPWRSSKLLEPPKNNRFQNGFFILDMTQDEFKSRAW</sequence>
<evidence type="ECO:0000256" key="1">
    <source>
        <dbReference type="SAM" id="MobiDB-lite"/>
    </source>
</evidence>
<dbReference type="Proteomes" id="UP000007148">
    <property type="component" value="Unassembled WGS sequence"/>
</dbReference>
<feature type="compositionally biased region" description="Low complexity" evidence="1">
    <location>
        <begin position="150"/>
        <end position="161"/>
    </location>
</feature>
<evidence type="ECO:0000313" key="3">
    <source>
        <dbReference type="Proteomes" id="UP000007148"/>
    </source>
</evidence>
<reference evidence="2 3" key="1">
    <citation type="journal article" date="2011" name="PLoS Pathog.">
        <title>Endophytic Life Strategies Decoded by Genome and Transcriptome Analyses of the Mutualistic Root Symbiont Piriformospora indica.</title>
        <authorList>
            <person name="Zuccaro A."/>
            <person name="Lahrmann U."/>
            <person name="Guldener U."/>
            <person name="Langen G."/>
            <person name="Pfiffi S."/>
            <person name="Biedenkopf D."/>
            <person name="Wong P."/>
            <person name="Samans B."/>
            <person name="Grimm C."/>
            <person name="Basiewicz M."/>
            <person name="Murat C."/>
            <person name="Martin F."/>
            <person name="Kogel K.H."/>
        </authorList>
    </citation>
    <scope>NUCLEOTIDE SEQUENCE [LARGE SCALE GENOMIC DNA]</scope>
    <source>
        <strain evidence="2 3">DSM 11827</strain>
    </source>
</reference>
<comment type="caution">
    <text evidence="2">The sequence shown here is derived from an EMBL/GenBank/DDBJ whole genome shotgun (WGS) entry which is preliminary data.</text>
</comment>
<organism evidence="2 3">
    <name type="scientific">Serendipita indica (strain DSM 11827)</name>
    <name type="common">Root endophyte fungus</name>
    <name type="synonym">Piriformospora indica</name>
    <dbReference type="NCBI Taxonomy" id="1109443"/>
    <lineage>
        <taxon>Eukaryota</taxon>
        <taxon>Fungi</taxon>
        <taxon>Dikarya</taxon>
        <taxon>Basidiomycota</taxon>
        <taxon>Agaricomycotina</taxon>
        <taxon>Agaricomycetes</taxon>
        <taxon>Sebacinales</taxon>
        <taxon>Serendipitaceae</taxon>
        <taxon>Serendipita</taxon>
    </lineage>
</organism>
<accession>G4TSE9</accession>
<feature type="region of interest" description="Disordered" evidence="1">
    <location>
        <begin position="215"/>
        <end position="295"/>
    </location>
</feature>
<dbReference type="EMBL" id="CAFZ01000293">
    <property type="protein sequence ID" value="CCA74242.1"/>
    <property type="molecule type" value="Genomic_DNA"/>
</dbReference>